<dbReference type="Pfam" id="PF13400">
    <property type="entry name" value="Tad"/>
    <property type="match status" value="1"/>
</dbReference>
<protein>
    <recommendedName>
        <fullName evidence="2">Putative Flp pilus-assembly TadG-like N-terminal domain-containing protein</fullName>
    </recommendedName>
</protein>
<evidence type="ECO:0000259" key="2">
    <source>
        <dbReference type="Pfam" id="PF13400"/>
    </source>
</evidence>
<reference evidence="3 4" key="1">
    <citation type="journal article" date="2019" name="Int. J. Syst. Evol. Microbiol.">
        <title>The Global Catalogue of Microorganisms (GCM) 10K type strain sequencing project: providing services to taxonomists for standard genome sequencing and annotation.</title>
        <authorList>
            <consortium name="The Broad Institute Genomics Platform"/>
            <consortium name="The Broad Institute Genome Sequencing Center for Infectious Disease"/>
            <person name="Wu L."/>
            <person name="Ma J."/>
        </authorList>
    </citation>
    <scope>NUCLEOTIDE SEQUENCE [LARGE SCALE GENOMIC DNA]</scope>
    <source>
        <strain evidence="3 4">JCM 15672</strain>
    </source>
</reference>
<accession>A0ABN2UIV3</accession>
<evidence type="ECO:0000313" key="4">
    <source>
        <dbReference type="Proteomes" id="UP001501196"/>
    </source>
</evidence>
<feature type="domain" description="Putative Flp pilus-assembly TadG-like N-terminal" evidence="2">
    <location>
        <begin position="10"/>
        <end position="53"/>
    </location>
</feature>
<evidence type="ECO:0000256" key="1">
    <source>
        <dbReference type="SAM" id="Phobius"/>
    </source>
</evidence>
<sequence>MKRFRSERGASAVMFGLLLIPLLGFGGIAVDVGALYAEKAELQNGADAAALQVAIACAKDAAAAACLSADPSGIAGANDSNDGIEDIQSVSVDTVENTVVVTTNTEDLGVRHPLASMIPGIGDSTVVTATGAAEWGQPVKGTTLALAIGYCEFANHPPQVGVPNPTKILVEYNTGTRITCPGAFAPGGFGWLPSTDCSIEIDVANPWVLSKPGISTTGTACDEAYMAALLGETVFIPIYDEFTGSGSNVLFHIQQFAAFKVTGFKISGSNAYTDPTAPSCVGACRGVQGYFMEYVSVEDAFELGNGVPNGAAIVRQILPPAS</sequence>
<dbReference type="Proteomes" id="UP001501196">
    <property type="component" value="Unassembled WGS sequence"/>
</dbReference>
<keyword evidence="1" id="KW-0812">Transmembrane</keyword>
<evidence type="ECO:0000313" key="3">
    <source>
        <dbReference type="EMBL" id="GAA2037144.1"/>
    </source>
</evidence>
<keyword evidence="1" id="KW-1133">Transmembrane helix</keyword>
<name>A0ABN2UIV3_9MICO</name>
<gene>
    <name evidence="3" type="ORF">GCM10009819_22180</name>
</gene>
<dbReference type="RefSeq" id="WP_344373420.1">
    <property type="nucleotide sequence ID" value="NZ_BAAAPW010000003.1"/>
</dbReference>
<dbReference type="EMBL" id="BAAAPW010000003">
    <property type="protein sequence ID" value="GAA2037144.1"/>
    <property type="molecule type" value="Genomic_DNA"/>
</dbReference>
<keyword evidence="1" id="KW-0472">Membrane</keyword>
<keyword evidence="4" id="KW-1185">Reference proteome</keyword>
<organism evidence="3 4">
    <name type="scientific">Agromyces tropicus</name>
    <dbReference type="NCBI Taxonomy" id="555371"/>
    <lineage>
        <taxon>Bacteria</taxon>
        <taxon>Bacillati</taxon>
        <taxon>Actinomycetota</taxon>
        <taxon>Actinomycetes</taxon>
        <taxon>Micrococcales</taxon>
        <taxon>Microbacteriaceae</taxon>
        <taxon>Agromyces</taxon>
    </lineage>
</organism>
<comment type="caution">
    <text evidence="3">The sequence shown here is derived from an EMBL/GenBank/DDBJ whole genome shotgun (WGS) entry which is preliminary data.</text>
</comment>
<feature type="transmembrane region" description="Helical" evidence="1">
    <location>
        <begin position="12"/>
        <end position="37"/>
    </location>
</feature>
<dbReference type="InterPro" id="IPR028087">
    <property type="entry name" value="Tad_N"/>
</dbReference>
<proteinExistence type="predicted"/>